<protein>
    <submittedName>
        <fullName evidence="1">Uncharacterized protein</fullName>
    </submittedName>
</protein>
<dbReference type="AlphaFoldDB" id="A0A5E4MFZ2"/>
<reference evidence="1 2" key="1">
    <citation type="submission" date="2019-08" db="EMBL/GenBank/DDBJ databases">
        <authorList>
            <person name="Alioto T."/>
            <person name="Alioto T."/>
            <person name="Gomez Garrido J."/>
        </authorList>
    </citation>
    <scope>NUCLEOTIDE SEQUENCE [LARGE SCALE GENOMIC DNA]</scope>
</reference>
<organism evidence="1 2">
    <name type="scientific">Cinara cedri</name>
    <dbReference type="NCBI Taxonomy" id="506608"/>
    <lineage>
        <taxon>Eukaryota</taxon>
        <taxon>Metazoa</taxon>
        <taxon>Ecdysozoa</taxon>
        <taxon>Arthropoda</taxon>
        <taxon>Hexapoda</taxon>
        <taxon>Insecta</taxon>
        <taxon>Pterygota</taxon>
        <taxon>Neoptera</taxon>
        <taxon>Paraneoptera</taxon>
        <taxon>Hemiptera</taxon>
        <taxon>Sternorrhyncha</taxon>
        <taxon>Aphidomorpha</taxon>
        <taxon>Aphidoidea</taxon>
        <taxon>Aphididae</taxon>
        <taxon>Lachninae</taxon>
        <taxon>Cinara</taxon>
    </lineage>
</organism>
<name>A0A5E4MFZ2_9HEMI</name>
<dbReference type="Proteomes" id="UP000325440">
    <property type="component" value="Unassembled WGS sequence"/>
</dbReference>
<sequence>MVRISLHSFIEIIKLSNDGAKEDLPIAKSLHKELHYLDDEKYTNEANELNNSSFKATTLSDLSPFMRDRDYPIHICKELMDNTLPSNVKRIPNNGCQ</sequence>
<gene>
    <name evidence="1" type="ORF">CINCED_3A019159</name>
</gene>
<dbReference type="EMBL" id="CABPRJ010000597">
    <property type="protein sequence ID" value="VVC31136.1"/>
    <property type="molecule type" value="Genomic_DNA"/>
</dbReference>
<accession>A0A5E4MFZ2</accession>
<keyword evidence="2" id="KW-1185">Reference proteome</keyword>
<proteinExistence type="predicted"/>
<evidence type="ECO:0000313" key="1">
    <source>
        <dbReference type="EMBL" id="VVC31136.1"/>
    </source>
</evidence>
<evidence type="ECO:0000313" key="2">
    <source>
        <dbReference type="Proteomes" id="UP000325440"/>
    </source>
</evidence>